<evidence type="ECO:0000313" key="1">
    <source>
        <dbReference type="EMBL" id="KAF2270984.1"/>
    </source>
</evidence>
<dbReference type="EMBL" id="ML986578">
    <property type="protein sequence ID" value="KAF2270984.1"/>
    <property type="molecule type" value="Genomic_DNA"/>
</dbReference>
<gene>
    <name evidence="1" type="ORF">CC78DRAFT_7992</name>
</gene>
<dbReference type="AlphaFoldDB" id="A0A9P4TS10"/>
<proteinExistence type="predicted"/>
<evidence type="ECO:0000313" key="2">
    <source>
        <dbReference type="Proteomes" id="UP000800093"/>
    </source>
</evidence>
<name>A0A9P4TS10_9PLEO</name>
<sequence>MRSTIGSITCLAILVIEYLGYTSLRGCITAHFQFQLGECFHSRFLCPKFPDKPRSCIYLPSLVVLSAQYRVLDKEHLL</sequence>
<keyword evidence="2" id="KW-1185">Reference proteome</keyword>
<reference evidence="2" key="1">
    <citation type="journal article" date="2020" name="Stud. Mycol.">
        <title>101 Dothideomycetes genomes: A test case for predicting lifestyles and emergence of pathogens.</title>
        <authorList>
            <person name="Haridas S."/>
            <person name="Albert R."/>
            <person name="Binder M."/>
            <person name="Bloem J."/>
            <person name="LaButti K."/>
            <person name="Salamov A."/>
            <person name="Andreopoulos B."/>
            <person name="Baker S."/>
            <person name="Barry K."/>
            <person name="Bills G."/>
            <person name="Bluhm B."/>
            <person name="Cannon C."/>
            <person name="Castanera R."/>
            <person name="Culley D."/>
            <person name="Daum C."/>
            <person name="Ezra D."/>
            <person name="Gonzalez J."/>
            <person name="Henrissat B."/>
            <person name="Kuo A."/>
            <person name="Liang C."/>
            <person name="Lipzen A."/>
            <person name="Lutzoni F."/>
            <person name="Magnuson J."/>
            <person name="Mondo S."/>
            <person name="Nolan M."/>
            <person name="Ohm R."/>
            <person name="Pangilinan J."/>
            <person name="Park H.-J."/>
            <person name="Ramirez L."/>
            <person name="Alfaro M."/>
            <person name="Sun H."/>
            <person name="Tritt A."/>
            <person name="Yoshinaga Y."/>
            <person name="Zwiers L.-H."/>
            <person name="Turgeon B."/>
            <person name="Goodwin S."/>
            <person name="Spatafora J."/>
            <person name="Crous P."/>
            <person name="Grigoriev I."/>
        </authorList>
    </citation>
    <scope>NUCLEOTIDE SEQUENCE [LARGE SCALE GENOMIC DNA]</scope>
    <source>
        <strain evidence="2">CBS 304.66</strain>
    </source>
</reference>
<dbReference type="Proteomes" id="UP000800093">
    <property type="component" value="Unassembled WGS sequence"/>
</dbReference>
<comment type="caution">
    <text evidence="1">The sequence shown here is derived from an EMBL/GenBank/DDBJ whole genome shotgun (WGS) entry which is preliminary data.</text>
</comment>
<organism evidence="1 2">
    <name type="scientific">Lojkania enalia</name>
    <dbReference type="NCBI Taxonomy" id="147567"/>
    <lineage>
        <taxon>Eukaryota</taxon>
        <taxon>Fungi</taxon>
        <taxon>Dikarya</taxon>
        <taxon>Ascomycota</taxon>
        <taxon>Pezizomycotina</taxon>
        <taxon>Dothideomycetes</taxon>
        <taxon>Pleosporomycetidae</taxon>
        <taxon>Pleosporales</taxon>
        <taxon>Pleosporales incertae sedis</taxon>
        <taxon>Lojkania</taxon>
    </lineage>
</organism>
<accession>A0A9P4TS10</accession>
<protein>
    <submittedName>
        <fullName evidence="1">Uncharacterized protein</fullName>
    </submittedName>
</protein>